<protein>
    <recommendedName>
        <fullName evidence="4">BAG domain-containing protein</fullName>
    </recommendedName>
</protein>
<dbReference type="AlphaFoldDB" id="A0A3R7N1K2"/>
<dbReference type="OrthoDB" id="247597at2759"/>
<comment type="caution">
    <text evidence="2">The sequence shown here is derived from an EMBL/GenBank/DDBJ whole genome shotgun (WGS) entry which is preliminary data.</text>
</comment>
<feature type="compositionally biased region" description="Basic and acidic residues" evidence="1">
    <location>
        <begin position="120"/>
        <end position="136"/>
    </location>
</feature>
<feature type="compositionally biased region" description="Low complexity" evidence="1">
    <location>
        <begin position="105"/>
        <end position="119"/>
    </location>
</feature>
<name>A0A3R7N1K2_9TRYP</name>
<evidence type="ECO:0008006" key="4">
    <source>
        <dbReference type="Google" id="ProtNLM"/>
    </source>
</evidence>
<reference evidence="2 3" key="1">
    <citation type="journal article" date="2018" name="BMC Genomics">
        <title>Genomic comparison of Trypanosoma conorhini and Trypanosoma rangeli to Trypanosoma cruzi strains of high and low virulence.</title>
        <authorList>
            <person name="Bradwell K.R."/>
            <person name="Koparde V.N."/>
            <person name="Matveyev A.V."/>
            <person name="Serrano M.G."/>
            <person name="Alves J.M."/>
            <person name="Parikh H."/>
            <person name="Huang B."/>
            <person name="Lee V."/>
            <person name="Espinosa-Alvarez O."/>
            <person name="Ortiz P.A."/>
            <person name="Costa-Martins A.G."/>
            <person name="Teixeira M.M."/>
            <person name="Buck G.A."/>
        </authorList>
    </citation>
    <scope>NUCLEOTIDE SEQUENCE [LARGE SCALE GENOMIC DNA]</scope>
    <source>
        <strain evidence="2 3">025E</strain>
    </source>
</reference>
<proteinExistence type="predicted"/>
<dbReference type="Proteomes" id="UP000284403">
    <property type="component" value="Unassembled WGS sequence"/>
</dbReference>
<sequence>MDVEVPINCTVGQLREYLIGYYGYMPATSLVYNGHVVGDDRLVQEFPFGSLVLVSPQDGAQWCFPAQQRPQSQHNQRQYRAQRQHQQHQHQQHQQLQRPGSRVRQQQQYHPRQQETQQKQQREREDQLGLDLREPTSEAVDALSGSMHSRGYSNSMHSGGMRTPRNNNDKKQPGRFGEPEKSDPHQSTPPQRSPYRNILDEKKNYSNSMGNHPRSTAPVQSTNENSSPPKSPLLHPQVTASTHASPSHRDSNAEATKASSDAASDAAPIAPRISLKCMAPALNKSIRLELPSDATLGDLLLEVLSQEPRLAGAKVVFRGKVLSGSDARLNSYGIKGGAPPASLISINPDASGLYTLYFASDVYSEPQKAMLLEIEGDIASIEATVKGGDLPMQRRKGYYEELMRILFRTDNLQDLEGEWRSRRKDAVVRVTELQDMLNVESVS</sequence>
<dbReference type="GeneID" id="40319443"/>
<feature type="compositionally biased region" description="Low complexity" evidence="1">
    <location>
        <begin position="67"/>
        <end position="79"/>
    </location>
</feature>
<organism evidence="2 3">
    <name type="scientific">Trypanosoma conorhini</name>
    <dbReference type="NCBI Taxonomy" id="83891"/>
    <lineage>
        <taxon>Eukaryota</taxon>
        <taxon>Discoba</taxon>
        <taxon>Euglenozoa</taxon>
        <taxon>Kinetoplastea</taxon>
        <taxon>Metakinetoplastina</taxon>
        <taxon>Trypanosomatida</taxon>
        <taxon>Trypanosomatidae</taxon>
        <taxon>Trypanosoma</taxon>
    </lineage>
</organism>
<feature type="region of interest" description="Disordered" evidence="1">
    <location>
        <begin position="67"/>
        <end position="264"/>
    </location>
</feature>
<evidence type="ECO:0000313" key="2">
    <source>
        <dbReference type="EMBL" id="RNF14462.1"/>
    </source>
</evidence>
<keyword evidence="3" id="KW-1185">Reference proteome</keyword>
<feature type="compositionally biased region" description="Basic and acidic residues" evidence="1">
    <location>
        <begin position="167"/>
        <end position="184"/>
    </location>
</feature>
<feature type="compositionally biased region" description="Basic residues" evidence="1">
    <location>
        <begin position="80"/>
        <end position="91"/>
    </location>
</feature>
<dbReference type="SUPFAM" id="SSF63491">
    <property type="entry name" value="BAG domain"/>
    <property type="match status" value="1"/>
</dbReference>
<dbReference type="RefSeq" id="XP_029227159.1">
    <property type="nucleotide sequence ID" value="XM_029372722.1"/>
</dbReference>
<feature type="compositionally biased region" description="Polar residues" evidence="1">
    <location>
        <begin position="205"/>
        <end position="228"/>
    </location>
</feature>
<evidence type="ECO:0000313" key="3">
    <source>
        <dbReference type="Proteomes" id="UP000284403"/>
    </source>
</evidence>
<dbReference type="EMBL" id="MKKU01000363">
    <property type="protein sequence ID" value="RNF14462.1"/>
    <property type="molecule type" value="Genomic_DNA"/>
</dbReference>
<evidence type="ECO:0000256" key="1">
    <source>
        <dbReference type="SAM" id="MobiDB-lite"/>
    </source>
</evidence>
<accession>A0A3R7N1K2</accession>
<gene>
    <name evidence="2" type="ORF">Tco025E_05832</name>
</gene>